<comment type="cofactor">
    <cofactor evidence="1 18">
        <name>pyridoxal 5'-phosphate</name>
        <dbReference type="ChEBI" id="CHEBI:597326"/>
    </cofactor>
</comment>
<evidence type="ECO:0000256" key="10">
    <source>
        <dbReference type="ARBA" id="ARBA00022605"/>
    </source>
</evidence>
<dbReference type="eggNOG" id="COG0115">
    <property type="taxonomic scope" value="Bacteria"/>
</dbReference>
<keyword evidence="11 19" id="KW-0808">Transferase</keyword>
<dbReference type="EMBL" id="BX248583">
    <property type="protein sequence ID" value="CAD83269.1"/>
    <property type="molecule type" value="Genomic_DNA"/>
</dbReference>
<evidence type="ECO:0000256" key="6">
    <source>
        <dbReference type="ARBA" id="ARBA00009320"/>
    </source>
</evidence>
<dbReference type="UniPathway" id="UPA00048">
    <property type="reaction ID" value="UER00073"/>
</dbReference>
<comment type="pathway">
    <text evidence="5 19">Amino-acid biosynthesis; L-leucine biosynthesis; L-leucine from 3-methyl-2-oxobutanoate: step 4/4.</text>
</comment>
<dbReference type="GO" id="GO:0006532">
    <property type="term" value="P:aspartate biosynthetic process"/>
    <property type="evidence" value="ECO:0007669"/>
    <property type="project" value="TreeGrafter"/>
</dbReference>
<keyword evidence="13 19" id="KW-0100">Branched-chain amino acid biosynthesis</keyword>
<protein>
    <recommendedName>
        <fullName evidence="8 19">Branched-chain-amino-acid aminotransferase</fullName>
        <shortName evidence="19">BCAT</shortName>
        <ecNumber evidence="7 19">2.6.1.42</ecNumber>
    </recommendedName>
</protein>
<accession>Q7VRL7</accession>
<evidence type="ECO:0000256" key="16">
    <source>
        <dbReference type="ARBA" id="ARBA00049229"/>
    </source>
</evidence>
<comment type="pathway">
    <text evidence="3 19">Amino-acid biosynthesis; L-isoleucine biosynthesis; L-isoleucine from 2-oxobutanoate: step 4/4.</text>
</comment>
<dbReference type="InterPro" id="IPR018300">
    <property type="entry name" value="Aminotrans_IV_CS"/>
</dbReference>
<dbReference type="GO" id="GO:0009097">
    <property type="term" value="P:isoleucine biosynthetic process"/>
    <property type="evidence" value="ECO:0007669"/>
    <property type="project" value="UniProtKB-UniPathway"/>
</dbReference>
<dbReference type="SUPFAM" id="SSF56752">
    <property type="entry name" value="D-aminoacid aminotransferase-like PLP-dependent enzymes"/>
    <property type="match status" value="1"/>
</dbReference>
<evidence type="ECO:0000256" key="14">
    <source>
        <dbReference type="ARBA" id="ARBA00048212"/>
    </source>
</evidence>
<dbReference type="UniPathway" id="UPA00047">
    <property type="reaction ID" value="UER00058"/>
</dbReference>
<comment type="function">
    <text evidence="2 19">Acts on leucine, isoleucine and valine.</text>
</comment>
<dbReference type="GO" id="GO:0052654">
    <property type="term" value="F:L-leucine-2-oxoglutarate transaminase activity"/>
    <property type="evidence" value="ECO:0007669"/>
    <property type="project" value="RHEA"/>
</dbReference>
<keyword evidence="10 19" id="KW-0028">Amino-acid biosynthesis</keyword>
<comment type="catalytic activity">
    <reaction evidence="16 19">
        <text>L-leucine + 2-oxoglutarate = 4-methyl-2-oxopentanoate + L-glutamate</text>
        <dbReference type="Rhea" id="RHEA:18321"/>
        <dbReference type="ChEBI" id="CHEBI:16810"/>
        <dbReference type="ChEBI" id="CHEBI:17865"/>
        <dbReference type="ChEBI" id="CHEBI:29985"/>
        <dbReference type="ChEBI" id="CHEBI:57427"/>
        <dbReference type="EC" id="2.6.1.42"/>
    </reaction>
</comment>
<keyword evidence="12 18" id="KW-0663">Pyridoxal phosphate</keyword>
<keyword evidence="9 19" id="KW-0032">Aminotransferase</keyword>
<dbReference type="Gene3D" id="3.30.470.10">
    <property type="match status" value="1"/>
</dbReference>
<proteinExistence type="inferred from homology"/>
<dbReference type="Gene3D" id="3.20.10.10">
    <property type="entry name" value="D-amino Acid Aminotransferase, subunit A, domain 2"/>
    <property type="match status" value="1"/>
</dbReference>
<dbReference type="GO" id="GO:0005829">
    <property type="term" value="C:cytosol"/>
    <property type="evidence" value="ECO:0007669"/>
    <property type="project" value="TreeGrafter"/>
</dbReference>
<dbReference type="NCBIfam" id="NF005146">
    <property type="entry name" value="PRK06606.1"/>
    <property type="match status" value="1"/>
</dbReference>
<dbReference type="OrthoDB" id="21319at2"/>
<keyword evidence="21" id="KW-1185">Reference proteome</keyword>
<dbReference type="CDD" id="cd01557">
    <property type="entry name" value="BCAT_beta_family"/>
    <property type="match status" value="1"/>
</dbReference>
<dbReference type="InterPro" id="IPR001544">
    <property type="entry name" value="Aminotrans_IV"/>
</dbReference>
<dbReference type="GO" id="GO:0052656">
    <property type="term" value="F:L-isoleucine-2-oxoglutarate transaminase activity"/>
    <property type="evidence" value="ECO:0007669"/>
    <property type="project" value="RHEA"/>
</dbReference>
<comment type="pathway">
    <text evidence="4 19">Amino-acid biosynthesis; L-valine biosynthesis; L-valine from pyruvate: step 4/4.</text>
</comment>
<evidence type="ECO:0000256" key="1">
    <source>
        <dbReference type="ARBA" id="ARBA00001933"/>
    </source>
</evidence>
<dbReference type="PANTHER" id="PTHR42743:SF11">
    <property type="entry name" value="AMINODEOXYCHORISMATE LYASE"/>
    <property type="match status" value="1"/>
</dbReference>
<sequence length="307" mass="34401">MKKSDFIWFNGNMVPWDKAKVHVMSHALHYGSSVFEGMRCYDSYKGPVIFRGQDHIQRLMNSAKIYRIPVSRSKLELMQACRMLIQKNNLVNAYIRPLIFIGNVGGMEINPIIEYTADVVIAAFFWKAYLGEDSLNSGVDVVVSSWRRVPTDTIPNLAKAGGNYLSSMLISNEANRYGYHEGIALDIYGYVSEGAGENLFVIKDNIVLTPPISASILSGITRDSVINLLKDVGFEIKEELLSREFLYIADEIFMCGTAAEITPIRSVDGIKIGSGSRGPITKKLQELFFNLFTGKTEDKWGWLDAMI</sequence>
<evidence type="ECO:0000256" key="9">
    <source>
        <dbReference type="ARBA" id="ARBA00022576"/>
    </source>
</evidence>
<evidence type="ECO:0000256" key="8">
    <source>
        <dbReference type="ARBA" id="ARBA00018179"/>
    </source>
</evidence>
<dbReference type="InterPro" id="IPR005785">
    <property type="entry name" value="B_amino_transI"/>
</dbReference>
<dbReference type="AlphaFoldDB" id="Q7VRL7"/>
<dbReference type="HOGENOM" id="CLU_020844_3_1_6"/>
<dbReference type="Pfam" id="PF01063">
    <property type="entry name" value="Aminotran_4"/>
    <property type="match status" value="1"/>
</dbReference>
<name>Q7VRL7_BLOFL</name>
<evidence type="ECO:0000313" key="21">
    <source>
        <dbReference type="Proteomes" id="UP000002192"/>
    </source>
</evidence>
<organism evidence="20 21">
    <name type="scientific">Blochmanniella floridana</name>
    <dbReference type="NCBI Taxonomy" id="203907"/>
    <lineage>
        <taxon>Bacteria</taxon>
        <taxon>Pseudomonadati</taxon>
        <taxon>Pseudomonadota</taxon>
        <taxon>Gammaproteobacteria</taxon>
        <taxon>Enterobacterales</taxon>
        <taxon>Enterobacteriaceae</taxon>
        <taxon>ant endosymbionts</taxon>
        <taxon>Candidatus Blochmanniella</taxon>
    </lineage>
</organism>
<dbReference type="Proteomes" id="UP000002192">
    <property type="component" value="Chromosome"/>
</dbReference>
<dbReference type="NCBIfam" id="TIGR01122">
    <property type="entry name" value="ilvE_I"/>
    <property type="match status" value="1"/>
</dbReference>
<dbReference type="InterPro" id="IPR043131">
    <property type="entry name" value="BCAT-like_N"/>
</dbReference>
<evidence type="ECO:0000256" key="17">
    <source>
        <dbReference type="RuleBase" id="RU004106"/>
    </source>
</evidence>
<dbReference type="UniPathway" id="UPA00049">
    <property type="reaction ID" value="UER00062"/>
</dbReference>
<dbReference type="STRING" id="203907.Bfl591"/>
<evidence type="ECO:0000256" key="2">
    <source>
        <dbReference type="ARBA" id="ARBA00003109"/>
    </source>
</evidence>
<dbReference type="InterPro" id="IPR050571">
    <property type="entry name" value="Class-IV_PLP-Dep_Aminotrnsfr"/>
</dbReference>
<dbReference type="KEGG" id="bfl:Bfl591"/>
<evidence type="ECO:0000256" key="7">
    <source>
        <dbReference type="ARBA" id="ARBA00013053"/>
    </source>
</evidence>
<evidence type="ECO:0000256" key="12">
    <source>
        <dbReference type="ARBA" id="ARBA00022898"/>
    </source>
</evidence>
<evidence type="ECO:0000256" key="13">
    <source>
        <dbReference type="ARBA" id="ARBA00023304"/>
    </source>
</evidence>
<evidence type="ECO:0000256" key="18">
    <source>
        <dbReference type="RuleBase" id="RU004516"/>
    </source>
</evidence>
<dbReference type="EC" id="2.6.1.42" evidence="7 19"/>
<evidence type="ECO:0000256" key="3">
    <source>
        <dbReference type="ARBA" id="ARBA00004824"/>
    </source>
</evidence>
<evidence type="ECO:0000313" key="20">
    <source>
        <dbReference type="EMBL" id="CAD83269.1"/>
    </source>
</evidence>
<dbReference type="FunFam" id="3.20.10.10:FF:000001">
    <property type="entry name" value="Branched-chain-amino-acid aminotransferase"/>
    <property type="match status" value="1"/>
</dbReference>
<reference evidence="20 21" key="1">
    <citation type="journal article" date="2003" name="Proc. Natl. Acad. Sci. U.S.A.">
        <title>The genome sequence of Blochmannia floridanus: comparative analysis of reduced genomes.</title>
        <authorList>
            <person name="Gil R."/>
            <person name="Silva F.J."/>
            <person name="Zientz E."/>
            <person name="Delmotte F."/>
            <person name="Gonzalez-Candelas F."/>
            <person name="Latorre A."/>
            <person name="Rausell C."/>
            <person name="Kramerbeek J."/>
            <person name="Gadau J."/>
            <person name="Hoelldobler B."/>
            <person name="van Ham R.C.H.J."/>
            <person name="Gross R."/>
            <person name="Moya A."/>
        </authorList>
    </citation>
    <scope>NUCLEOTIDE SEQUENCE [LARGE SCALE GENOMIC DNA]</scope>
</reference>
<comment type="catalytic activity">
    <reaction evidence="14 19">
        <text>L-valine + 2-oxoglutarate = 3-methyl-2-oxobutanoate + L-glutamate</text>
        <dbReference type="Rhea" id="RHEA:24813"/>
        <dbReference type="ChEBI" id="CHEBI:11851"/>
        <dbReference type="ChEBI" id="CHEBI:16810"/>
        <dbReference type="ChEBI" id="CHEBI:29985"/>
        <dbReference type="ChEBI" id="CHEBI:57762"/>
        <dbReference type="EC" id="2.6.1.42"/>
    </reaction>
</comment>
<dbReference type="InterPro" id="IPR033939">
    <property type="entry name" value="BCAT_family"/>
</dbReference>
<comment type="similarity">
    <text evidence="6 17">Belongs to the class-IV pyridoxal-phosphate-dependent aminotransferase family.</text>
</comment>
<evidence type="ECO:0000256" key="15">
    <source>
        <dbReference type="ARBA" id="ARBA00048798"/>
    </source>
</evidence>
<dbReference type="PANTHER" id="PTHR42743">
    <property type="entry name" value="AMINO-ACID AMINOTRANSFERASE"/>
    <property type="match status" value="1"/>
</dbReference>
<gene>
    <name evidence="19 20" type="primary">ilvE</name>
    <name evidence="20" type="ordered locus">Bfl591</name>
</gene>
<evidence type="ECO:0000256" key="5">
    <source>
        <dbReference type="ARBA" id="ARBA00005072"/>
    </source>
</evidence>
<dbReference type="InterPro" id="IPR036038">
    <property type="entry name" value="Aminotransferase-like"/>
</dbReference>
<dbReference type="GO" id="GO:0009098">
    <property type="term" value="P:L-leucine biosynthetic process"/>
    <property type="evidence" value="ECO:0007669"/>
    <property type="project" value="UniProtKB-UniPathway"/>
</dbReference>
<evidence type="ECO:0000256" key="4">
    <source>
        <dbReference type="ARBA" id="ARBA00004931"/>
    </source>
</evidence>
<dbReference type="PROSITE" id="PS00770">
    <property type="entry name" value="AA_TRANSFER_CLASS_4"/>
    <property type="match status" value="1"/>
</dbReference>
<dbReference type="InterPro" id="IPR043132">
    <property type="entry name" value="BCAT-like_C"/>
</dbReference>
<dbReference type="GO" id="GO:0052655">
    <property type="term" value="F:L-valine-2-oxoglutarate transaminase activity"/>
    <property type="evidence" value="ECO:0007669"/>
    <property type="project" value="RHEA"/>
</dbReference>
<evidence type="ECO:0000256" key="19">
    <source>
        <dbReference type="RuleBase" id="RU364094"/>
    </source>
</evidence>
<comment type="catalytic activity">
    <reaction evidence="15 19">
        <text>L-isoleucine + 2-oxoglutarate = (S)-3-methyl-2-oxopentanoate + L-glutamate</text>
        <dbReference type="Rhea" id="RHEA:24801"/>
        <dbReference type="ChEBI" id="CHEBI:16810"/>
        <dbReference type="ChEBI" id="CHEBI:29985"/>
        <dbReference type="ChEBI" id="CHEBI:35146"/>
        <dbReference type="ChEBI" id="CHEBI:58045"/>
        <dbReference type="EC" id="2.6.1.42"/>
    </reaction>
</comment>
<dbReference type="GO" id="GO:0009099">
    <property type="term" value="P:L-valine biosynthetic process"/>
    <property type="evidence" value="ECO:0007669"/>
    <property type="project" value="UniProtKB-UniPathway"/>
</dbReference>
<evidence type="ECO:0000256" key="11">
    <source>
        <dbReference type="ARBA" id="ARBA00022679"/>
    </source>
</evidence>